<dbReference type="EMBL" id="JAAGNN010000017">
    <property type="protein sequence ID" value="KAF4078436.1"/>
    <property type="molecule type" value="Genomic_DNA"/>
</dbReference>
<proteinExistence type="predicted"/>
<sequence>MTGDRSRAGGRVQGRSYKDAAVTNLPADFNKTPPPNPRLQTLNKSLRELLAQRPDGVSLNEARRACPLLSDPELLKDYPSVRHLLLSMPTVVFLEGFGVQTRLFPPPNK</sequence>
<protein>
    <submittedName>
        <fullName evidence="2">Uncharacterized protein</fullName>
    </submittedName>
</protein>
<evidence type="ECO:0000256" key="1">
    <source>
        <dbReference type="SAM" id="MobiDB-lite"/>
    </source>
</evidence>
<evidence type="ECO:0000313" key="2">
    <source>
        <dbReference type="EMBL" id="KAF4078436.1"/>
    </source>
</evidence>
<keyword evidence="3" id="KW-1185">Reference proteome</keyword>
<comment type="caution">
    <text evidence="2">The sequence shown here is derived from an EMBL/GenBank/DDBJ whole genome shotgun (WGS) entry which is preliminary data.</text>
</comment>
<feature type="region of interest" description="Disordered" evidence="1">
    <location>
        <begin position="1"/>
        <end position="37"/>
    </location>
</feature>
<accession>A0A7J6A6M4</accession>
<organism evidence="2 3">
    <name type="scientific">Ameiurus melas</name>
    <name type="common">Black bullhead</name>
    <name type="synonym">Silurus melas</name>
    <dbReference type="NCBI Taxonomy" id="219545"/>
    <lineage>
        <taxon>Eukaryota</taxon>
        <taxon>Metazoa</taxon>
        <taxon>Chordata</taxon>
        <taxon>Craniata</taxon>
        <taxon>Vertebrata</taxon>
        <taxon>Euteleostomi</taxon>
        <taxon>Actinopterygii</taxon>
        <taxon>Neopterygii</taxon>
        <taxon>Teleostei</taxon>
        <taxon>Ostariophysi</taxon>
        <taxon>Siluriformes</taxon>
        <taxon>Ictaluridae</taxon>
        <taxon>Ameiurus</taxon>
    </lineage>
</organism>
<dbReference type="AlphaFoldDB" id="A0A7J6A6M4"/>
<evidence type="ECO:0000313" key="3">
    <source>
        <dbReference type="Proteomes" id="UP000593565"/>
    </source>
</evidence>
<name>A0A7J6A6M4_AMEME</name>
<dbReference type="Proteomes" id="UP000593565">
    <property type="component" value="Unassembled WGS sequence"/>
</dbReference>
<reference evidence="2 3" key="1">
    <citation type="submission" date="2020-02" db="EMBL/GenBank/DDBJ databases">
        <title>A chromosome-scale genome assembly of the black bullhead catfish (Ameiurus melas).</title>
        <authorList>
            <person name="Wen M."/>
            <person name="Zham M."/>
            <person name="Cabau C."/>
            <person name="Klopp C."/>
            <person name="Donnadieu C."/>
            <person name="Roques C."/>
            <person name="Bouchez O."/>
            <person name="Lampietro C."/>
            <person name="Jouanno E."/>
            <person name="Herpin A."/>
            <person name="Louis A."/>
            <person name="Berthelot C."/>
            <person name="Parey E."/>
            <person name="Roest-Crollius H."/>
            <person name="Braasch I."/>
            <person name="Postlethwait J."/>
            <person name="Robinson-Rechavi M."/>
            <person name="Echchiki A."/>
            <person name="Begum T."/>
            <person name="Montfort J."/>
            <person name="Schartl M."/>
            <person name="Bobe J."/>
            <person name="Guiguen Y."/>
        </authorList>
    </citation>
    <scope>NUCLEOTIDE SEQUENCE [LARGE SCALE GENOMIC DNA]</scope>
    <source>
        <strain evidence="2">M_S1</strain>
        <tissue evidence="2">Blood</tissue>
    </source>
</reference>
<gene>
    <name evidence="2" type="ORF">AMELA_G00199130</name>
</gene>